<organism evidence="2 3">
    <name type="scientific">Dimargaris verticillata</name>
    <dbReference type="NCBI Taxonomy" id="2761393"/>
    <lineage>
        <taxon>Eukaryota</taxon>
        <taxon>Fungi</taxon>
        <taxon>Fungi incertae sedis</taxon>
        <taxon>Zoopagomycota</taxon>
        <taxon>Kickxellomycotina</taxon>
        <taxon>Dimargaritomycetes</taxon>
        <taxon>Dimargaritales</taxon>
        <taxon>Dimargaritaceae</taxon>
        <taxon>Dimargaris</taxon>
    </lineage>
</organism>
<dbReference type="AlphaFoldDB" id="A0A9W8EDY0"/>
<evidence type="ECO:0000313" key="3">
    <source>
        <dbReference type="Proteomes" id="UP001151582"/>
    </source>
</evidence>
<evidence type="ECO:0000313" key="2">
    <source>
        <dbReference type="EMBL" id="KAJ1981547.1"/>
    </source>
</evidence>
<feature type="compositionally biased region" description="Polar residues" evidence="1">
    <location>
        <begin position="47"/>
        <end position="60"/>
    </location>
</feature>
<evidence type="ECO:0000256" key="1">
    <source>
        <dbReference type="SAM" id="MobiDB-lite"/>
    </source>
</evidence>
<name>A0A9W8EDY0_9FUNG</name>
<proteinExistence type="predicted"/>
<reference evidence="2" key="1">
    <citation type="submission" date="2022-07" db="EMBL/GenBank/DDBJ databases">
        <title>Phylogenomic reconstructions and comparative analyses of Kickxellomycotina fungi.</title>
        <authorList>
            <person name="Reynolds N.K."/>
            <person name="Stajich J.E."/>
            <person name="Barry K."/>
            <person name="Grigoriev I.V."/>
            <person name="Crous P."/>
            <person name="Smith M.E."/>
        </authorList>
    </citation>
    <scope>NUCLEOTIDE SEQUENCE</scope>
    <source>
        <strain evidence="2">RSA 567</strain>
    </source>
</reference>
<dbReference type="Proteomes" id="UP001151582">
    <property type="component" value="Unassembled WGS sequence"/>
</dbReference>
<feature type="region of interest" description="Disordered" evidence="1">
    <location>
        <begin position="47"/>
        <end position="66"/>
    </location>
</feature>
<comment type="caution">
    <text evidence="2">The sequence shown here is derived from an EMBL/GenBank/DDBJ whole genome shotgun (WGS) entry which is preliminary data.</text>
</comment>
<accession>A0A9W8EDY0</accession>
<gene>
    <name evidence="2" type="ORF">H4R34_002033</name>
</gene>
<sequence length="141" mass="15448">MLPTMTPPSDLKKPHFLSRLLPKRLNHKKSACQLTISAPLETTVSRPSFSTEAATISTPSARPRRKSLMGANSLSLPRRFPVSPVAHDSVVYTPYKQVSRAGSPVSTPGESESDRLSFDELIDTRAQDVTIKFSLTPMVAK</sequence>
<dbReference type="OrthoDB" id="5547112at2759"/>
<keyword evidence="3" id="KW-1185">Reference proteome</keyword>
<protein>
    <submittedName>
        <fullName evidence="2">Uncharacterized protein</fullName>
    </submittedName>
</protein>
<dbReference type="EMBL" id="JANBQB010000121">
    <property type="protein sequence ID" value="KAJ1981547.1"/>
    <property type="molecule type" value="Genomic_DNA"/>
</dbReference>